<protein>
    <submittedName>
        <fullName evidence="1">Uncharacterized protein</fullName>
    </submittedName>
</protein>
<proteinExistence type="predicted"/>
<organism evidence="1 2">
    <name type="scientific">Prunus yedoensis var. nudiflora</name>
    <dbReference type="NCBI Taxonomy" id="2094558"/>
    <lineage>
        <taxon>Eukaryota</taxon>
        <taxon>Viridiplantae</taxon>
        <taxon>Streptophyta</taxon>
        <taxon>Embryophyta</taxon>
        <taxon>Tracheophyta</taxon>
        <taxon>Spermatophyta</taxon>
        <taxon>Magnoliopsida</taxon>
        <taxon>eudicotyledons</taxon>
        <taxon>Gunneridae</taxon>
        <taxon>Pentapetalae</taxon>
        <taxon>rosids</taxon>
        <taxon>fabids</taxon>
        <taxon>Rosales</taxon>
        <taxon>Rosaceae</taxon>
        <taxon>Amygdaloideae</taxon>
        <taxon>Amygdaleae</taxon>
        <taxon>Prunus</taxon>
    </lineage>
</organism>
<dbReference type="EMBL" id="PJQY01003729">
    <property type="protein sequence ID" value="PQM34935.1"/>
    <property type="molecule type" value="Genomic_DNA"/>
</dbReference>
<evidence type="ECO:0000313" key="2">
    <source>
        <dbReference type="Proteomes" id="UP000250321"/>
    </source>
</evidence>
<comment type="caution">
    <text evidence="1">The sequence shown here is derived from an EMBL/GenBank/DDBJ whole genome shotgun (WGS) entry which is preliminary data.</text>
</comment>
<dbReference type="AlphaFoldDB" id="A0A314UBT7"/>
<gene>
    <name evidence="1" type="ORF">Pyn_32239</name>
</gene>
<dbReference type="Proteomes" id="UP000250321">
    <property type="component" value="Unassembled WGS sequence"/>
</dbReference>
<reference evidence="1 2" key="1">
    <citation type="submission" date="2018-02" db="EMBL/GenBank/DDBJ databases">
        <title>Draft genome of wild Prunus yedoensis var. nudiflora.</title>
        <authorList>
            <person name="Baek S."/>
            <person name="Kim J.-H."/>
            <person name="Choi K."/>
            <person name="Kim G.-B."/>
            <person name="Cho A."/>
            <person name="Jang H."/>
            <person name="Shin C.-H."/>
            <person name="Yu H.-J."/>
            <person name="Mun J.-H."/>
        </authorList>
    </citation>
    <scope>NUCLEOTIDE SEQUENCE [LARGE SCALE GENOMIC DNA]</scope>
    <source>
        <strain evidence="2">cv. Jeju island</strain>
        <tissue evidence="1">Leaf</tissue>
    </source>
</reference>
<accession>A0A314UBT7</accession>
<name>A0A314UBT7_PRUYE</name>
<evidence type="ECO:0000313" key="1">
    <source>
        <dbReference type="EMBL" id="PQM34935.1"/>
    </source>
</evidence>
<sequence length="72" mass="7957">MPPLERRSLVTVAKCKDKRVKRKSTTSLLASANRTLLLFVSIRSFKLTVAMSVVAIHAILRTEDKGSICLSV</sequence>
<keyword evidence="2" id="KW-1185">Reference proteome</keyword>